<feature type="domain" description="RecA family profile 1" evidence="3">
    <location>
        <begin position="67"/>
        <end position="189"/>
    </location>
</feature>
<reference evidence="5" key="1">
    <citation type="journal article" date="2011" name="Science">
        <title>The plant cell wall-decomposing machinery underlies the functional diversity of forest fungi.</title>
        <authorList>
            <person name="Eastwood D.C."/>
            <person name="Floudas D."/>
            <person name="Binder M."/>
            <person name="Majcherczyk A."/>
            <person name="Schneider P."/>
            <person name="Aerts A."/>
            <person name="Asiegbu F.O."/>
            <person name="Baker S.E."/>
            <person name="Barry K."/>
            <person name="Bendiksby M."/>
            <person name="Blumentritt M."/>
            <person name="Coutinho P.M."/>
            <person name="Cullen D."/>
            <person name="de Vries R.P."/>
            <person name="Gathman A."/>
            <person name="Goodell B."/>
            <person name="Henrissat B."/>
            <person name="Ihrmark K."/>
            <person name="Kauserud H."/>
            <person name="Kohler A."/>
            <person name="LaButti K."/>
            <person name="Lapidus A."/>
            <person name="Lavin J.L."/>
            <person name="Lee Y.-H."/>
            <person name="Lindquist E."/>
            <person name="Lilly W."/>
            <person name="Lucas S."/>
            <person name="Morin E."/>
            <person name="Murat C."/>
            <person name="Oguiza J.A."/>
            <person name="Park J."/>
            <person name="Pisabarro A.G."/>
            <person name="Riley R."/>
            <person name="Rosling A."/>
            <person name="Salamov A."/>
            <person name="Schmidt O."/>
            <person name="Schmutz J."/>
            <person name="Skrede I."/>
            <person name="Stenlid J."/>
            <person name="Wiebenga A."/>
            <person name="Xie X."/>
            <person name="Kuees U."/>
            <person name="Hibbett D.S."/>
            <person name="Hoffmeister D."/>
            <person name="Hoegberg N."/>
            <person name="Martin F."/>
            <person name="Grigoriev I.V."/>
            <person name="Watkinson S.C."/>
        </authorList>
    </citation>
    <scope>NUCLEOTIDE SEQUENCE [LARGE SCALE GENOMIC DNA]</scope>
    <source>
        <strain evidence="5">strain S7.3</strain>
    </source>
</reference>
<evidence type="ECO:0000256" key="2">
    <source>
        <dbReference type="ARBA" id="ARBA00022840"/>
    </source>
</evidence>
<dbReference type="STRING" id="936435.F8Q5Z9"/>
<sequence>MTNLAVHSRHILAKGGITDVTDFLLMTPHDISRKCRISLFEAQKAFSDVCDQLSRPLHYLGQFVPGHESIITTGDSELDCAVGGGIRTGMIWEVVGESASGKSQLALQLSLLVQLPTALGGVLGSSCYLTSSSTLSTERLDQLLHAHPLLSLSLCDLKNVHTISTSSPELLFHVLSTILPQFISDTSRN</sequence>
<dbReference type="OrthoDB" id="1861185at2759"/>
<dbReference type="Proteomes" id="UP000008063">
    <property type="component" value="Unassembled WGS sequence"/>
</dbReference>
<name>F8Q5Z9_SERL3</name>
<feature type="non-terminal residue" evidence="4">
    <location>
        <position position="189"/>
    </location>
</feature>
<dbReference type="Pfam" id="PF08423">
    <property type="entry name" value="Rad51"/>
    <property type="match status" value="1"/>
</dbReference>
<gene>
    <name evidence="4" type="ORF">SERLA73DRAFT_185531</name>
</gene>
<accession>F8Q5Z9</accession>
<dbReference type="GO" id="GO:0140664">
    <property type="term" value="F:ATP-dependent DNA damage sensor activity"/>
    <property type="evidence" value="ECO:0007669"/>
    <property type="project" value="InterPro"/>
</dbReference>
<keyword evidence="5" id="KW-1185">Reference proteome</keyword>
<dbReference type="AlphaFoldDB" id="F8Q5Z9"/>
<keyword evidence="2" id="KW-0067">ATP-binding</keyword>
<dbReference type="GO" id="GO:0061982">
    <property type="term" value="P:meiosis I cell cycle process"/>
    <property type="evidence" value="ECO:0007669"/>
    <property type="project" value="UniProtKB-ARBA"/>
</dbReference>
<dbReference type="HOGENOM" id="CLU_1437753_0_0_1"/>
<keyword evidence="1" id="KW-0547">Nucleotide-binding</keyword>
<dbReference type="GO" id="GO:0003697">
    <property type="term" value="F:single-stranded DNA binding"/>
    <property type="evidence" value="ECO:0007669"/>
    <property type="project" value="TreeGrafter"/>
</dbReference>
<dbReference type="SUPFAM" id="SSF52540">
    <property type="entry name" value="P-loop containing nucleoside triphosphate hydrolases"/>
    <property type="match status" value="1"/>
</dbReference>
<dbReference type="PANTHER" id="PTHR22942">
    <property type="entry name" value="RECA/RAD51/RADA DNA STRAND-PAIRING FAMILY MEMBER"/>
    <property type="match status" value="1"/>
</dbReference>
<dbReference type="Gene3D" id="3.40.50.300">
    <property type="entry name" value="P-loop containing nucleotide triphosphate hydrolases"/>
    <property type="match status" value="1"/>
</dbReference>
<dbReference type="InterPro" id="IPR027417">
    <property type="entry name" value="P-loop_NTPase"/>
</dbReference>
<proteinExistence type="predicted"/>
<dbReference type="GO" id="GO:0000150">
    <property type="term" value="F:DNA strand exchange activity"/>
    <property type="evidence" value="ECO:0007669"/>
    <property type="project" value="TreeGrafter"/>
</dbReference>
<dbReference type="PANTHER" id="PTHR22942:SF66">
    <property type="entry name" value="RE19845P"/>
    <property type="match status" value="1"/>
</dbReference>
<protein>
    <recommendedName>
        <fullName evidence="3">RecA family profile 1 domain-containing protein</fullName>
    </recommendedName>
</protein>
<evidence type="ECO:0000313" key="5">
    <source>
        <dbReference type="Proteomes" id="UP000008063"/>
    </source>
</evidence>
<dbReference type="GO" id="GO:0005524">
    <property type="term" value="F:ATP binding"/>
    <property type="evidence" value="ECO:0007669"/>
    <property type="project" value="UniProtKB-KW"/>
</dbReference>
<evidence type="ECO:0000313" key="4">
    <source>
        <dbReference type="EMBL" id="EGN96037.1"/>
    </source>
</evidence>
<organism evidence="5">
    <name type="scientific">Serpula lacrymans var. lacrymans (strain S7.3)</name>
    <name type="common">Dry rot fungus</name>
    <dbReference type="NCBI Taxonomy" id="936435"/>
    <lineage>
        <taxon>Eukaryota</taxon>
        <taxon>Fungi</taxon>
        <taxon>Dikarya</taxon>
        <taxon>Basidiomycota</taxon>
        <taxon>Agaricomycotina</taxon>
        <taxon>Agaricomycetes</taxon>
        <taxon>Agaricomycetidae</taxon>
        <taxon>Boletales</taxon>
        <taxon>Coniophorineae</taxon>
        <taxon>Serpulaceae</taxon>
        <taxon>Serpula</taxon>
    </lineage>
</organism>
<dbReference type="PROSITE" id="PS50162">
    <property type="entry name" value="RECA_2"/>
    <property type="match status" value="1"/>
</dbReference>
<dbReference type="InterPro" id="IPR020588">
    <property type="entry name" value="RecA_ATP-bd"/>
</dbReference>
<dbReference type="GO" id="GO:0000730">
    <property type="term" value="P:DNA recombinase assembly"/>
    <property type="evidence" value="ECO:0007669"/>
    <property type="project" value="TreeGrafter"/>
</dbReference>
<evidence type="ECO:0000259" key="3">
    <source>
        <dbReference type="PROSITE" id="PS50162"/>
    </source>
</evidence>
<dbReference type="InParanoid" id="F8Q5Z9"/>
<evidence type="ECO:0000256" key="1">
    <source>
        <dbReference type="ARBA" id="ARBA00022741"/>
    </source>
</evidence>
<dbReference type="GO" id="GO:0042148">
    <property type="term" value="P:DNA strand invasion"/>
    <property type="evidence" value="ECO:0007669"/>
    <property type="project" value="TreeGrafter"/>
</dbReference>
<dbReference type="GO" id="GO:0006312">
    <property type="term" value="P:mitotic recombination"/>
    <property type="evidence" value="ECO:0007669"/>
    <property type="project" value="TreeGrafter"/>
</dbReference>
<dbReference type="EMBL" id="GL945484">
    <property type="protein sequence ID" value="EGN96037.1"/>
    <property type="molecule type" value="Genomic_DNA"/>
</dbReference>
<dbReference type="GO" id="GO:0003690">
    <property type="term" value="F:double-stranded DNA binding"/>
    <property type="evidence" value="ECO:0007669"/>
    <property type="project" value="TreeGrafter"/>
</dbReference>
<dbReference type="InterPro" id="IPR013632">
    <property type="entry name" value="Rad51_C"/>
</dbReference>